<feature type="compositionally biased region" description="Polar residues" evidence="2">
    <location>
        <begin position="79"/>
        <end position="100"/>
    </location>
</feature>
<dbReference type="InterPro" id="IPR001138">
    <property type="entry name" value="Zn2Cys6_DnaBD"/>
</dbReference>
<dbReference type="EMBL" id="JAPEVB010000004">
    <property type="protein sequence ID" value="KAJ4388616.1"/>
    <property type="molecule type" value="Genomic_DNA"/>
</dbReference>
<name>A0A9W8YQ36_9PEZI</name>
<reference evidence="3" key="1">
    <citation type="submission" date="2022-10" db="EMBL/GenBank/DDBJ databases">
        <title>Tapping the CABI collections for fungal endophytes: first genome assemblies for Collariella, Neodidymelliopsis, Ascochyta clinopodiicola, Didymella pomorum, Didymosphaeria variabile, Neocosmospora piperis and Neocucurbitaria cava.</title>
        <authorList>
            <person name="Hill R."/>
        </authorList>
    </citation>
    <scope>NUCLEOTIDE SEQUENCE</scope>
    <source>
        <strain evidence="3">IMI 355082</strain>
    </source>
</reference>
<dbReference type="GO" id="GO:0008270">
    <property type="term" value="F:zinc ion binding"/>
    <property type="evidence" value="ECO:0007669"/>
    <property type="project" value="InterPro"/>
</dbReference>
<evidence type="ECO:0000313" key="4">
    <source>
        <dbReference type="Proteomes" id="UP001140453"/>
    </source>
</evidence>
<evidence type="ECO:0008006" key="5">
    <source>
        <dbReference type="Google" id="ProtNLM"/>
    </source>
</evidence>
<keyword evidence="4" id="KW-1185">Reference proteome</keyword>
<feature type="region of interest" description="Disordered" evidence="2">
    <location>
        <begin position="403"/>
        <end position="424"/>
    </location>
</feature>
<dbReference type="PANTHER" id="PTHR47784">
    <property type="entry name" value="STEROL UPTAKE CONTROL PROTEIN 2"/>
    <property type="match status" value="1"/>
</dbReference>
<dbReference type="OrthoDB" id="10265322at2759"/>
<proteinExistence type="predicted"/>
<feature type="region of interest" description="Disordered" evidence="2">
    <location>
        <begin position="78"/>
        <end position="100"/>
    </location>
</feature>
<dbReference type="GO" id="GO:0001228">
    <property type="term" value="F:DNA-binding transcription activator activity, RNA polymerase II-specific"/>
    <property type="evidence" value="ECO:0007669"/>
    <property type="project" value="TreeGrafter"/>
</dbReference>
<gene>
    <name evidence="3" type="ORF">N0V93_006075</name>
</gene>
<protein>
    <recommendedName>
        <fullName evidence="5">Zn(2)-C6 fungal-type domain-containing protein</fullName>
    </recommendedName>
</protein>
<dbReference type="AlphaFoldDB" id="A0A9W8YQ36"/>
<dbReference type="PANTHER" id="PTHR47784:SF5">
    <property type="entry name" value="STEROL UPTAKE CONTROL PROTEIN 2"/>
    <property type="match status" value="1"/>
</dbReference>
<dbReference type="InterPro" id="IPR053157">
    <property type="entry name" value="Sterol_Uptake_Regulator"/>
</dbReference>
<dbReference type="Proteomes" id="UP001140453">
    <property type="component" value="Unassembled WGS sequence"/>
</dbReference>
<comment type="caution">
    <text evidence="3">The sequence shown here is derived from an EMBL/GenBank/DDBJ whole genome shotgun (WGS) entry which is preliminary data.</text>
</comment>
<evidence type="ECO:0000313" key="3">
    <source>
        <dbReference type="EMBL" id="KAJ4388616.1"/>
    </source>
</evidence>
<organism evidence="3 4">
    <name type="scientific">Gnomoniopsis smithogilvyi</name>
    <dbReference type="NCBI Taxonomy" id="1191159"/>
    <lineage>
        <taxon>Eukaryota</taxon>
        <taxon>Fungi</taxon>
        <taxon>Dikarya</taxon>
        <taxon>Ascomycota</taxon>
        <taxon>Pezizomycotina</taxon>
        <taxon>Sordariomycetes</taxon>
        <taxon>Sordariomycetidae</taxon>
        <taxon>Diaporthales</taxon>
        <taxon>Gnomoniaceae</taxon>
        <taxon>Gnomoniopsis</taxon>
    </lineage>
</organism>
<keyword evidence="1" id="KW-0539">Nucleus</keyword>
<evidence type="ECO:0000256" key="1">
    <source>
        <dbReference type="ARBA" id="ARBA00023242"/>
    </source>
</evidence>
<dbReference type="Gene3D" id="4.10.240.10">
    <property type="entry name" value="Zn(2)-C6 fungal-type DNA-binding domain"/>
    <property type="match status" value="1"/>
</dbReference>
<accession>A0A9W8YQ36</accession>
<dbReference type="CDD" id="cd00067">
    <property type="entry name" value="GAL4"/>
    <property type="match status" value="1"/>
</dbReference>
<evidence type="ECO:0000256" key="2">
    <source>
        <dbReference type="SAM" id="MobiDB-lite"/>
    </source>
</evidence>
<dbReference type="InterPro" id="IPR036864">
    <property type="entry name" value="Zn2-C6_fun-type_DNA-bd_sf"/>
</dbReference>
<sequence length="569" mass="62923">MKYSLLQNRNVRVSPVSPGTLAQCRNLVQSFYRRPIITTSFSQVSLDIRSTDTTLKCDEAKPSCWQCTRHNVPCDFSKSRPTSVSGASPPASESSVNASLSPMVSPALRTDGSLPGNSDIAVEDTSTGIGATNSNGNVQSEILDTSASAAFAFLEWSFNFNKDDSAIGVHSTPTQMSYDAARDTLFAAPTMAPRAPVTCASALDGSALNMTDLFLLHHFSTVTARSLCPWHAEVQQWWTHEVPRVAVRHPFVMRSLLTVAGLHVAYLADSGDSGDNFGQSADVTGSPSFHIARAIEQHKLAGQTAASMLPTLDRATSAPMYVFSVLTQIISMAMPWPQKDPSIPVTWDSIGVHEWIRLLRGVRTISDLGQEWGVDGDAFLGGRNEGTMPRQLYREQFLNRARASSDVRDAGGSNSEKPPERRSRWHVMHEPPLATLRELITADIGGIEMESEEKDEMRNICLGELDQLVSVFTSFLDNGESIQTVRLIFSWLCRLDARFLDSLSRHDPFCLLVFTYHAVLLHWTDRAWWMEGWGLRIIDSISSILGGTDSKYKEWIKWPRMQVGLPELG</sequence>